<gene>
    <name evidence="1" type="primary">yfbM</name>
    <name evidence="1" type="ORF">NCTC12151_00447</name>
</gene>
<dbReference type="EMBL" id="LS483470">
    <property type="protein sequence ID" value="SQI35557.1"/>
    <property type="molecule type" value="Genomic_DNA"/>
</dbReference>
<evidence type="ECO:0000313" key="2">
    <source>
        <dbReference type="Proteomes" id="UP000249005"/>
    </source>
</evidence>
<dbReference type="Gene3D" id="3.40.1760.10">
    <property type="entry name" value="YfbM-like super family"/>
    <property type="match status" value="1"/>
</dbReference>
<reference evidence="1 2" key="1">
    <citation type="submission" date="2018-06" db="EMBL/GenBank/DDBJ databases">
        <authorList>
            <consortium name="Pathogen Informatics"/>
            <person name="Doyle S."/>
        </authorList>
    </citation>
    <scope>NUCLEOTIDE SEQUENCE [LARGE SCALE GENOMIC DNA]</scope>
    <source>
        <strain evidence="1 2">NCTC12151</strain>
    </source>
</reference>
<dbReference type="InterPro" id="IPR015068">
    <property type="entry name" value="DUF1877"/>
</dbReference>
<dbReference type="OrthoDB" id="5354816at2"/>
<organism evidence="1 2">
    <name type="scientific">Leminorella richardii</name>
    <dbReference type="NCBI Taxonomy" id="158841"/>
    <lineage>
        <taxon>Bacteria</taxon>
        <taxon>Pseudomonadati</taxon>
        <taxon>Pseudomonadota</taxon>
        <taxon>Gammaproteobacteria</taxon>
        <taxon>Enterobacterales</taxon>
        <taxon>Budviciaceae</taxon>
        <taxon>Leminorella</taxon>
    </lineage>
</organism>
<dbReference type="SUPFAM" id="SSF111069">
    <property type="entry name" value="Hypothetical protein yfbM"/>
    <property type="match status" value="1"/>
</dbReference>
<dbReference type="Pfam" id="PF08974">
    <property type="entry name" value="DUF1877"/>
    <property type="match status" value="1"/>
</dbReference>
<dbReference type="InterPro" id="IPR035944">
    <property type="entry name" value="YfbM-like_sf"/>
</dbReference>
<protein>
    <submittedName>
        <fullName evidence="1">Domain of uncharacterized function (DUF1877)</fullName>
    </submittedName>
</protein>
<name>A0A2X4U6R2_9GAMM</name>
<dbReference type="KEGG" id="lri:NCTC12151_00447"/>
<sequence>MGMLARYIAVSEDELNRLIDLGDEPIVDEIDALEEKNPTLDLDKMWDGLHFILTGVSASEPLEGDPLSDAVVGVHVIDDETFIAATGHNELEEIIRALSSIDRAQLKSEFSPSRLNEEDIYPNIWLSEDSEALFSELTQSLDQLLHFYQQCRKDGSHVLVTIY</sequence>
<dbReference type="RefSeq" id="WP_111739098.1">
    <property type="nucleotide sequence ID" value="NZ_LR698987.1"/>
</dbReference>
<keyword evidence="2" id="KW-1185">Reference proteome</keyword>
<accession>A0A2X4U6R2</accession>
<proteinExistence type="predicted"/>
<dbReference type="Proteomes" id="UP000249005">
    <property type="component" value="Chromosome 1"/>
</dbReference>
<evidence type="ECO:0000313" key="1">
    <source>
        <dbReference type="EMBL" id="SQI35557.1"/>
    </source>
</evidence>
<dbReference type="AlphaFoldDB" id="A0A2X4U6R2"/>